<name>A0A7N0UW87_KALFE</name>
<dbReference type="Gramene" id="Kaladp0090s0031.1.v1.1">
    <property type="protein sequence ID" value="Kaladp0090s0031.1.v1.1.CDS.1"/>
    <property type="gene ID" value="Kaladp0090s0031.v1.1"/>
</dbReference>
<keyword evidence="2" id="KW-1185">Reference proteome</keyword>
<sequence>MSRALTKCFRDQLNVSTLSLLFRHRHYLCSSEPNSVGIHDSSKSNSTTLSILAKSVVIHPRPPIILSINFDNQLSLTNLVTQFRVI</sequence>
<evidence type="ECO:0000313" key="2">
    <source>
        <dbReference type="Proteomes" id="UP000594263"/>
    </source>
</evidence>
<dbReference type="EnsemblPlants" id="Kaladp0090s0031.1.v1.1">
    <property type="protein sequence ID" value="Kaladp0090s0031.1.v1.1.CDS.1"/>
    <property type="gene ID" value="Kaladp0090s0031.v1.1"/>
</dbReference>
<dbReference type="AlphaFoldDB" id="A0A7N0UW87"/>
<evidence type="ECO:0000313" key="1">
    <source>
        <dbReference type="EnsemblPlants" id="Kaladp0090s0031.1.v1.1.CDS.1"/>
    </source>
</evidence>
<accession>A0A7N0UW87</accession>
<proteinExistence type="predicted"/>
<organism evidence="1 2">
    <name type="scientific">Kalanchoe fedtschenkoi</name>
    <name type="common">Lavender scallops</name>
    <name type="synonym">South American air plant</name>
    <dbReference type="NCBI Taxonomy" id="63787"/>
    <lineage>
        <taxon>Eukaryota</taxon>
        <taxon>Viridiplantae</taxon>
        <taxon>Streptophyta</taxon>
        <taxon>Embryophyta</taxon>
        <taxon>Tracheophyta</taxon>
        <taxon>Spermatophyta</taxon>
        <taxon>Magnoliopsida</taxon>
        <taxon>eudicotyledons</taxon>
        <taxon>Gunneridae</taxon>
        <taxon>Pentapetalae</taxon>
        <taxon>Saxifragales</taxon>
        <taxon>Crassulaceae</taxon>
        <taxon>Kalanchoe</taxon>
    </lineage>
</organism>
<reference evidence="1" key="1">
    <citation type="submission" date="2021-01" db="UniProtKB">
        <authorList>
            <consortium name="EnsemblPlants"/>
        </authorList>
    </citation>
    <scope>IDENTIFICATION</scope>
</reference>
<protein>
    <submittedName>
        <fullName evidence="1">Uncharacterized protein</fullName>
    </submittedName>
</protein>
<dbReference type="Proteomes" id="UP000594263">
    <property type="component" value="Unplaced"/>
</dbReference>